<dbReference type="SUPFAM" id="SSF54060">
    <property type="entry name" value="His-Me finger endonucleases"/>
    <property type="match status" value="1"/>
</dbReference>
<sequence length="114" mass="13686">RNKEKRQEYCRKYHKEHKQERAAYKAKHRDRYRNQILKRRYGINIERHKQIYVEQQGCCAICRKPIEYNKVHTDHNHITGIVRGILCPNCNHLLGQAKDSIDILETAIKYLNGD</sequence>
<dbReference type="InterPro" id="IPR044925">
    <property type="entry name" value="His-Me_finger_sf"/>
</dbReference>
<dbReference type="Pfam" id="PF02945">
    <property type="entry name" value="Endonuclease_7"/>
    <property type="match status" value="1"/>
</dbReference>
<comment type="caution">
    <text evidence="1">The sequence shown here is derived from an EMBL/GenBank/DDBJ whole genome shotgun (WGS) entry which is preliminary data.</text>
</comment>
<feature type="non-terminal residue" evidence="1">
    <location>
        <position position="1"/>
    </location>
</feature>
<dbReference type="InterPro" id="IPR004211">
    <property type="entry name" value="Endonuclease_7"/>
</dbReference>
<organism evidence="1">
    <name type="scientific">marine sediment metagenome</name>
    <dbReference type="NCBI Taxonomy" id="412755"/>
    <lineage>
        <taxon>unclassified sequences</taxon>
        <taxon>metagenomes</taxon>
        <taxon>ecological metagenomes</taxon>
    </lineage>
</organism>
<protein>
    <recommendedName>
        <fullName evidence="2">Recombination endonuclease VII</fullName>
    </recommendedName>
</protein>
<evidence type="ECO:0008006" key="2">
    <source>
        <dbReference type="Google" id="ProtNLM"/>
    </source>
</evidence>
<dbReference type="Gene3D" id="3.40.1800.10">
    <property type="entry name" value="His-Me finger endonucleases"/>
    <property type="match status" value="1"/>
</dbReference>
<dbReference type="AlphaFoldDB" id="A0A0F9MVP0"/>
<dbReference type="EMBL" id="LAZR01005028">
    <property type="protein sequence ID" value="KKN03487.1"/>
    <property type="molecule type" value="Genomic_DNA"/>
</dbReference>
<proteinExistence type="predicted"/>
<gene>
    <name evidence="1" type="ORF">LCGC14_1107290</name>
</gene>
<evidence type="ECO:0000313" key="1">
    <source>
        <dbReference type="EMBL" id="KKN03487.1"/>
    </source>
</evidence>
<accession>A0A0F9MVP0</accession>
<dbReference type="InterPro" id="IPR038563">
    <property type="entry name" value="Endonuclease_7_sf"/>
</dbReference>
<reference evidence="1" key="1">
    <citation type="journal article" date="2015" name="Nature">
        <title>Complex archaea that bridge the gap between prokaryotes and eukaryotes.</title>
        <authorList>
            <person name="Spang A."/>
            <person name="Saw J.H."/>
            <person name="Jorgensen S.L."/>
            <person name="Zaremba-Niedzwiedzka K."/>
            <person name="Martijn J."/>
            <person name="Lind A.E."/>
            <person name="van Eijk R."/>
            <person name="Schleper C."/>
            <person name="Guy L."/>
            <person name="Ettema T.J."/>
        </authorList>
    </citation>
    <scope>NUCLEOTIDE SEQUENCE</scope>
</reference>
<name>A0A0F9MVP0_9ZZZZ</name>